<evidence type="ECO:0000256" key="2">
    <source>
        <dbReference type="ARBA" id="ARBA00022527"/>
    </source>
</evidence>
<dbReference type="GO" id="GO:0005524">
    <property type="term" value="F:ATP binding"/>
    <property type="evidence" value="ECO:0007669"/>
    <property type="project" value="UniProtKB-KW"/>
</dbReference>
<dbReference type="Proteomes" id="UP000796880">
    <property type="component" value="Unassembled WGS sequence"/>
</dbReference>
<dbReference type="PANTHER" id="PTHR24349">
    <property type="entry name" value="SERINE/THREONINE-PROTEIN KINASE"/>
    <property type="match status" value="1"/>
</dbReference>
<evidence type="ECO:0000313" key="9">
    <source>
        <dbReference type="EMBL" id="KAF3456059.1"/>
    </source>
</evidence>
<evidence type="ECO:0000256" key="6">
    <source>
        <dbReference type="ARBA" id="ARBA00022840"/>
    </source>
</evidence>
<dbReference type="FunFam" id="3.30.200.20:FF:000042">
    <property type="entry name" value="Aurora kinase A"/>
    <property type="match status" value="1"/>
</dbReference>
<evidence type="ECO:0000256" key="7">
    <source>
        <dbReference type="SAM" id="MobiDB-lite"/>
    </source>
</evidence>
<sequence>MANKVSGSNSNSTNTPTTTVNHNCKEGSNFDKRYTIGKLLGHGQFRYTYVATDKANRDRVAVKRIEKNKMVLPITVEDVEVKILQQLAGHENVIHFYNAFEDDSYVYIVMDSSCMVDAHRCSGMSFTWLGVPWHEARGKKFQDIVGSAYYVAP</sequence>
<dbReference type="EMBL" id="VOIH02000001">
    <property type="protein sequence ID" value="KAF3456059.1"/>
    <property type="molecule type" value="Genomic_DNA"/>
</dbReference>
<reference evidence="9" key="1">
    <citation type="submission" date="2020-03" db="EMBL/GenBank/DDBJ databases">
        <title>A high-quality chromosome-level genome assembly of a woody plant with both climbing and erect habits, Rhamnella rubrinervis.</title>
        <authorList>
            <person name="Lu Z."/>
            <person name="Yang Y."/>
            <person name="Zhu X."/>
            <person name="Sun Y."/>
        </authorList>
    </citation>
    <scope>NUCLEOTIDE SEQUENCE</scope>
    <source>
        <strain evidence="9">BYM</strain>
        <tissue evidence="9">Leaf</tissue>
    </source>
</reference>
<protein>
    <recommendedName>
        <fullName evidence="8">Protein kinase domain-containing protein</fullName>
    </recommendedName>
</protein>
<keyword evidence="6" id="KW-0067">ATP-binding</keyword>
<evidence type="ECO:0000256" key="3">
    <source>
        <dbReference type="ARBA" id="ARBA00022679"/>
    </source>
</evidence>
<dbReference type="InterPro" id="IPR000719">
    <property type="entry name" value="Prot_kinase_dom"/>
</dbReference>
<keyword evidence="4" id="KW-0547">Nucleotide-binding</keyword>
<feature type="domain" description="Protein kinase" evidence="8">
    <location>
        <begin position="34"/>
        <end position="153"/>
    </location>
</feature>
<dbReference type="SUPFAM" id="SSF56112">
    <property type="entry name" value="Protein kinase-like (PK-like)"/>
    <property type="match status" value="1"/>
</dbReference>
<comment type="caution">
    <text evidence="9">The sequence shown here is derived from an EMBL/GenBank/DDBJ whole genome shotgun (WGS) entry which is preliminary data.</text>
</comment>
<feature type="region of interest" description="Disordered" evidence="7">
    <location>
        <begin position="1"/>
        <end position="22"/>
    </location>
</feature>
<accession>A0A8K0HR66</accession>
<dbReference type="PROSITE" id="PS50011">
    <property type="entry name" value="PROTEIN_KINASE_DOM"/>
    <property type="match status" value="1"/>
</dbReference>
<keyword evidence="10" id="KW-1185">Reference proteome</keyword>
<dbReference type="Pfam" id="PF00069">
    <property type="entry name" value="Pkinase"/>
    <property type="match status" value="1"/>
</dbReference>
<organism evidence="9 10">
    <name type="scientific">Rhamnella rubrinervis</name>
    <dbReference type="NCBI Taxonomy" id="2594499"/>
    <lineage>
        <taxon>Eukaryota</taxon>
        <taxon>Viridiplantae</taxon>
        <taxon>Streptophyta</taxon>
        <taxon>Embryophyta</taxon>
        <taxon>Tracheophyta</taxon>
        <taxon>Spermatophyta</taxon>
        <taxon>Magnoliopsida</taxon>
        <taxon>eudicotyledons</taxon>
        <taxon>Gunneridae</taxon>
        <taxon>Pentapetalae</taxon>
        <taxon>rosids</taxon>
        <taxon>fabids</taxon>
        <taxon>Rosales</taxon>
        <taxon>Rhamnaceae</taxon>
        <taxon>rhamnoid group</taxon>
        <taxon>Rhamneae</taxon>
        <taxon>Rhamnella</taxon>
    </lineage>
</organism>
<keyword evidence="5" id="KW-0418">Kinase</keyword>
<proteinExistence type="inferred from homology"/>
<dbReference type="InterPro" id="IPR050205">
    <property type="entry name" value="CDPK_Ser/Thr_kinases"/>
</dbReference>
<gene>
    <name evidence="9" type="ORF">FNV43_RR00702</name>
</gene>
<name>A0A8K0HR66_9ROSA</name>
<evidence type="ECO:0000256" key="5">
    <source>
        <dbReference type="ARBA" id="ARBA00022777"/>
    </source>
</evidence>
<comment type="similarity">
    <text evidence="1">Belongs to the protein kinase superfamily. CAMK Ser/Thr protein kinase family. CaMK subfamily.</text>
</comment>
<keyword evidence="3" id="KW-0808">Transferase</keyword>
<evidence type="ECO:0000259" key="8">
    <source>
        <dbReference type="PROSITE" id="PS50011"/>
    </source>
</evidence>
<dbReference type="Gene3D" id="3.30.200.20">
    <property type="entry name" value="Phosphorylase Kinase, domain 1"/>
    <property type="match status" value="1"/>
</dbReference>
<dbReference type="GO" id="GO:0004674">
    <property type="term" value="F:protein serine/threonine kinase activity"/>
    <property type="evidence" value="ECO:0007669"/>
    <property type="project" value="UniProtKB-KW"/>
</dbReference>
<dbReference type="AlphaFoldDB" id="A0A8K0HR66"/>
<evidence type="ECO:0000313" key="10">
    <source>
        <dbReference type="Proteomes" id="UP000796880"/>
    </source>
</evidence>
<evidence type="ECO:0000256" key="4">
    <source>
        <dbReference type="ARBA" id="ARBA00022741"/>
    </source>
</evidence>
<dbReference type="OrthoDB" id="1737197at2759"/>
<keyword evidence="2" id="KW-0723">Serine/threonine-protein kinase</keyword>
<evidence type="ECO:0000256" key="1">
    <source>
        <dbReference type="ARBA" id="ARBA00005354"/>
    </source>
</evidence>
<dbReference type="InterPro" id="IPR011009">
    <property type="entry name" value="Kinase-like_dom_sf"/>
</dbReference>